<organism evidence="7">
    <name type="scientific">Actinomyces succiniciruminis</name>
    <dbReference type="NCBI Taxonomy" id="1522002"/>
    <lineage>
        <taxon>Bacteria</taxon>
        <taxon>Bacillati</taxon>
        <taxon>Actinomycetota</taxon>
        <taxon>Actinomycetes</taxon>
        <taxon>Actinomycetales</taxon>
        <taxon>Actinomycetaceae</taxon>
        <taxon>Actinomyces</taxon>
    </lineage>
</organism>
<dbReference type="CDD" id="cd03014">
    <property type="entry name" value="PRX_Atyp2cys"/>
    <property type="match status" value="1"/>
</dbReference>
<comment type="function">
    <text evidence="5">Thiol-specific peroxidase that catalyzes the reduction of hydrogen peroxide and organic hydroperoxides to water and alcohols, respectively. Plays a role in cell protection against oxidative stress by detoxifying peroxides.</text>
</comment>
<evidence type="ECO:0000313" key="7">
    <source>
        <dbReference type="EMBL" id="CED90361.1"/>
    </source>
</evidence>
<evidence type="ECO:0000256" key="3">
    <source>
        <dbReference type="ARBA" id="ARBA00023157"/>
    </source>
</evidence>
<dbReference type="RefSeq" id="WP_210578733.1">
    <property type="nucleotide sequence ID" value="NZ_LK995471.1"/>
</dbReference>
<accession>A0A1L7R941</accession>
<keyword evidence="5 7" id="KW-0560">Oxidoreductase</keyword>
<dbReference type="InterPro" id="IPR002065">
    <property type="entry name" value="TPX"/>
</dbReference>
<proteinExistence type="inferred from homology"/>
<evidence type="ECO:0000256" key="5">
    <source>
        <dbReference type="HAMAP-Rule" id="MF_00269"/>
    </source>
</evidence>
<keyword evidence="1 5" id="KW-0575">Peroxidase</keyword>
<feature type="disulfide bond" description="Redox-active" evidence="5">
    <location>
        <begin position="60"/>
        <end position="94"/>
    </location>
</feature>
<dbReference type="NCBIfam" id="NF001808">
    <property type="entry name" value="PRK00522.1"/>
    <property type="match status" value="1"/>
</dbReference>
<dbReference type="SUPFAM" id="SSF52833">
    <property type="entry name" value="Thioredoxin-like"/>
    <property type="match status" value="1"/>
</dbReference>
<evidence type="ECO:0000256" key="2">
    <source>
        <dbReference type="ARBA" id="ARBA00022862"/>
    </source>
</evidence>
<keyword evidence="3 5" id="KW-1015">Disulfide bond</keyword>
<feature type="active site" description="Cysteine sulfenic acid (-SOH) intermediate" evidence="5">
    <location>
        <position position="60"/>
    </location>
</feature>
<dbReference type="PANTHER" id="PTHR43110">
    <property type="entry name" value="THIOL PEROXIDASE"/>
    <property type="match status" value="1"/>
</dbReference>
<sequence>MATITREGVQVHTAGILPAVGAKAPDFELVGADLSPVTSAQFAGRRVVLNIFPSVDTGICATSVRQFNQLAAGLENTTVVCVSADLPYAAARFCGAEGLDQVVTGSTFRSSFGDDYGVVLVDGPTAGLMSRAVVVIDTDGTVLYTEQVPEIRQEPDYDAAIAALV</sequence>
<dbReference type="HAMAP" id="MF_00269">
    <property type="entry name" value="Tpx"/>
    <property type="match status" value="1"/>
</dbReference>
<reference evidence="7" key="1">
    <citation type="submission" date="2014-07" db="EMBL/GenBank/DDBJ databases">
        <authorList>
            <person name="Zhang J.E."/>
            <person name="Yang H."/>
            <person name="Guo J."/>
            <person name="Deng Z."/>
            <person name="Luo H."/>
            <person name="Luo M."/>
            <person name="Zhao B."/>
        </authorList>
    </citation>
    <scope>NUCLEOTIDE SEQUENCE</scope>
    <source>
        <strain evidence="7">AM4</strain>
    </source>
</reference>
<dbReference type="EMBL" id="LK995471">
    <property type="protein sequence ID" value="CED90361.1"/>
    <property type="molecule type" value="Genomic_DNA"/>
</dbReference>
<comment type="miscellaneous">
    <text evidence="5">The active site is a conserved redox-active cysteine residue, the peroxidatic cysteine (C(P)), which makes the nucleophilic attack on the peroxide substrate. The peroxide oxidizes the C(P)-SH to cysteine sulfenic acid (C(P)-SOH), which then reacts with another cysteine residue, the resolving cysteine (C(R)), to form a disulfide bridge. The disulfide is subsequently reduced by an appropriate electron donor to complete the catalytic cycle. In this atypical 2-Cys peroxiredoxin, C(R) is present in the same subunit to form an intramolecular disulfide. The disulfide is subsequently reduced by thioredoxin.</text>
</comment>
<feature type="domain" description="Thioredoxin" evidence="6">
    <location>
        <begin position="18"/>
        <end position="165"/>
    </location>
</feature>
<comment type="similarity">
    <text evidence="5">Belongs to the peroxiredoxin family. Tpx subfamily.</text>
</comment>
<comment type="catalytic activity">
    <reaction evidence="5">
        <text>a hydroperoxide + [thioredoxin]-dithiol = an alcohol + [thioredoxin]-disulfide + H2O</text>
        <dbReference type="Rhea" id="RHEA:62620"/>
        <dbReference type="Rhea" id="RHEA-COMP:10698"/>
        <dbReference type="Rhea" id="RHEA-COMP:10700"/>
        <dbReference type="ChEBI" id="CHEBI:15377"/>
        <dbReference type="ChEBI" id="CHEBI:29950"/>
        <dbReference type="ChEBI" id="CHEBI:30879"/>
        <dbReference type="ChEBI" id="CHEBI:35924"/>
        <dbReference type="ChEBI" id="CHEBI:50058"/>
        <dbReference type="EC" id="1.11.1.24"/>
    </reaction>
</comment>
<gene>
    <name evidence="5" type="primary">tpx</name>
    <name evidence="7" type="ORF">AAM4_0466</name>
</gene>
<dbReference type="PANTHER" id="PTHR43110:SF1">
    <property type="entry name" value="THIOL PEROXIDASE"/>
    <property type="match status" value="1"/>
</dbReference>
<keyword evidence="2 5" id="KW-0049">Antioxidant</keyword>
<dbReference type="GO" id="GO:0008379">
    <property type="term" value="F:thioredoxin peroxidase activity"/>
    <property type="evidence" value="ECO:0007669"/>
    <property type="project" value="UniProtKB-UniRule"/>
</dbReference>
<protein>
    <recommendedName>
        <fullName evidence="5">Thiol peroxidase</fullName>
        <shortName evidence="5">Tpx</shortName>
        <ecNumber evidence="5">1.11.1.24</ecNumber>
    </recommendedName>
    <alternativeName>
        <fullName evidence="5">Peroxiredoxin tpx</fullName>
        <shortName evidence="5">Prx</shortName>
    </alternativeName>
    <alternativeName>
        <fullName evidence="5">Thioredoxin peroxidase</fullName>
    </alternativeName>
    <alternativeName>
        <fullName evidence="5">Thioredoxin-dependent peroxiredoxin</fullName>
    </alternativeName>
</protein>
<dbReference type="Pfam" id="PF08534">
    <property type="entry name" value="Redoxin"/>
    <property type="match status" value="1"/>
</dbReference>
<dbReference type="InterPro" id="IPR036249">
    <property type="entry name" value="Thioredoxin-like_sf"/>
</dbReference>
<dbReference type="InterPro" id="IPR050455">
    <property type="entry name" value="Tpx_Peroxidase_subfamily"/>
</dbReference>
<evidence type="ECO:0000259" key="6">
    <source>
        <dbReference type="PROSITE" id="PS51352"/>
    </source>
</evidence>
<dbReference type="Gene3D" id="3.40.30.10">
    <property type="entry name" value="Glutaredoxin"/>
    <property type="match status" value="1"/>
</dbReference>
<evidence type="ECO:0000256" key="1">
    <source>
        <dbReference type="ARBA" id="ARBA00022559"/>
    </source>
</evidence>
<dbReference type="InterPro" id="IPR013740">
    <property type="entry name" value="Redoxin"/>
</dbReference>
<name>A0A1L7R941_9ACTO</name>
<keyword evidence="4 5" id="KW-0676">Redox-active center</keyword>
<dbReference type="InterPro" id="IPR013766">
    <property type="entry name" value="Thioredoxin_domain"/>
</dbReference>
<evidence type="ECO:0000256" key="4">
    <source>
        <dbReference type="ARBA" id="ARBA00023284"/>
    </source>
</evidence>
<dbReference type="PROSITE" id="PS51352">
    <property type="entry name" value="THIOREDOXIN_2"/>
    <property type="match status" value="1"/>
</dbReference>
<comment type="subunit">
    <text evidence="5">Homodimer.</text>
</comment>
<dbReference type="EC" id="1.11.1.24" evidence="5"/>
<dbReference type="AlphaFoldDB" id="A0A1L7R941"/>